<dbReference type="AlphaFoldDB" id="A0A8C5AMR8"/>
<protein>
    <recommendedName>
        <fullName evidence="7">Myb-binding protein 1A</fullName>
    </recommendedName>
</protein>
<feature type="region of interest" description="Disordered" evidence="4">
    <location>
        <begin position="1075"/>
        <end position="1173"/>
    </location>
</feature>
<dbReference type="GeneTree" id="ENSGT00390000017457"/>
<dbReference type="Proteomes" id="UP000694546">
    <property type="component" value="Chromosome 7"/>
</dbReference>
<proteinExistence type="inferred from homology"/>
<evidence type="ECO:0000256" key="1">
    <source>
        <dbReference type="ARBA" id="ARBA00004123"/>
    </source>
</evidence>
<dbReference type="InterPro" id="IPR007015">
    <property type="entry name" value="DNA_pol_V/MYBBP1A"/>
</dbReference>
<evidence type="ECO:0000256" key="2">
    <source>
        <dbReference type="ARBA" id="ARBA00006809"/>
    </source>
</evidence>
<accession>A0A8C5AMR8</accession>
<keyword evidence="3" id="KW-0539">Nucleus</keyword>
<sequence length="1173" mass="130961">MNVEMGEIAEKEKVRPKVTDAKGILQQNREFLDFFWDIAKPVQEIRLSAIENLIQYLKKSEKPDELEYSLKRLVDGLSHTREVARPGFSLALGQLLMTFGDIPLQSLLDRIKQKHNLQNTKKKLVRNALFGNFFGVLALSQSNRLAKESKVVLGCIKLLQTLSQHRDHLKDLPTKTMMDILSDTPEEVFEEVLKGALKTELSSAFRTPEQLHLLLVAMQRFPRSFTPKNLNKLLGSSAVITADNVQKLSELLKTAAFSVKKDCTLPTVAVDLLKLSLTEGSFTLFWTKVIVGGMLREQQGPTHYLAYRLLGTALPLLSLEQLEEVLSGDVMRHYGEHVTSAQKPGRFQLAPEMETYVTDFLQGSQDPDKQLAVVVGFSKVTNWGNPVVASSWRAVQHLGAPALRRYVCWLKTSFLVPTLDAGLEFSTRKQKTAAAEKTAEPSGAVLPICVTEKRSFCRFVFFHAFFVAKKATSDIPETEAKLSVPLDESTRATLVGGFFGLLHTMHHLPLLGEPAEPVPAESVSSGRRVQGVTADGSMWIHCLVQYADALLNKPKHVQSALPFSAEQRTNPEELVDILQDIQSCIKKAQEKKKKRKKELEPHWAEVVVDILLSLLSQSSRHIRQVCKTVFASICPHVTAASLTIILEVSNESSDEDEEEEEEDEEEEDEDDDEDDVDDDEEEEAMVEGEVDPNFRLELMKVLQQQNALPTEEDVSDEEDLDDEAMMSLDAGLAALFSEQKKKMEAKREQKFKVTKERTLIIEFKMKVLDLLEVFVSKQAGSPLVLGLVEPLLGVLERSHGSDRHQQDQDFLRRVADIFRNQLCRSKVYCKTAGDRQAELHDLLEKLVHKAQKHTDSSVSLYFFSASLYLVKVLRGGLPSAETTEGKTPEVERVSALFREALCSLMTRRNSPLTGQMFVDLCNRFPALGVNILDTAVQNITAGVREHQQGQACMMVLRMVQNRDVQQLLAGQPWLELCVKLVEQLTLKEVGECQSKVSQEKLAKALELCQFLLKNIKTKVRPHENQRGVPNVGPLQVVLGSLAETISLKKTGGLDDTYWAVMKHFGVIRPKVEKVKKPEEPTVPQATSLPKKKGFLPESKKRKNRNKQGEKEGEAAPTAAVAPGDKGPSKKKNKRKPKRKLADEGASPAKKAKPQSGNKPGANKKSKKQGAGAD</sequence>
<feature type="region of interest" description="Disordered" evidence="4">
    <location>
        <begin position="648"/>
        <end position="689"/>
    </location>
</feature>
<dbReference type="GO" id="GO:0043565">
    <property type="term" value="F:sequence-specific DNA binding"/>
    <property type="evidence" value="ECO:0007669"/>
    <property type="project" value="TreeGrafter"/>
</dbReference>
<dbReference type="GO" id="GO:0005730">
    <property type="term" value="C:nucleolus"/>
    <property type="evidence" value="ECO:0007669"/>
    <property type="project" value="InterPro"/>
</dbReference>
<keyword evidence="6" id="KW-1185">Reference proteome</keyword>
<dbReference type="PANTHER" id="PTHR13213">
    <property type="entry name" value="MYB-BINDING PROTEIN 1A FAMILY MEMBER"/>
    <property type="match status" value="1"/>
</dbReference>
<dbReference type="PANTHER" id="PTHR13213:SF2">
    <property type="entry name" value="MYB-BINDING PROTEIN 1A"/>
    <property type="match status" value="1"/>
</dbReference>
<feature type="compositionally biased region" description="Basic residues" evidence="4">
    <location>
        <begin position="1128"/>
        <end position="1138"/>
    </location>
</feature>
<dbReference type="OMA" id="VWKHDDP"/>
<evidence type="ECO:0000313" key="5">
    <source>
        <dbReference type="Ensembl" id="ENSGMOP00000033705.1"/>
    </source>
</evidence>
<evidence type="ECO:0000313" key="6">
    <source>
        <dbReference type="Proteomes" id="UP000694546"/>
    </source>
</evidence>
<dbReference type="Ensembl" id="ENSGMOT00000068024.1">
    <property type="protein sequence ID" value="ENSGMOP00000033705.1"/>
    <property type="gene ID" value="ENSGMOG00000013262.2"/>
</dbReference>
<evidence type="ECO:0000256" key="4">
    <source>
        <dbReference type="SAM" id="MobiDB-lite"/>
    </source>
</evidence>
<evidence type="ECO:0000256" key="3">
    <source>
        <dbReference type="ARBA" id="ARBA00023242"/>
    </source>
</evidence>
<name>A0A8C5AMR8_GADMO</name>
<comment type="subcellular location">
    <subcellularLocation>
        <location evidence="1">Nucleus</location>
    </subcellularLocation>
</comment>
<comment type="similarity">
    <text evidence="2">Belongs to the MYBBP1A family.</text>
</comment>
<organism evidence="5 6">
    <name type="scientific">Gadus morhua</name>
    <name type="common">Atlantic cod</name>
    <dbReference type="NCBI Taxonomy" id="8049"/>
    <lineage>
        <taxon>Eukaryota</taxon>
        <taxon>Metazoa</taxon>
        <taxon>Chordata</taxon>
        <taxon>Craniata</taxon>
        <taxon>Vertebrata</taxon>
        <taxon>Euteleostomi</taxon>
        <taxon>Actinopterygii</taxon>
        <taxon>Neopterygii</taxon>
        <taxon>Teleostei</taxon>
        <taxon>Neoteleostei</taxon>
        <taxon>Acanthomorphata</taxon>
        <taxon>Zeiogadaria</taxon>
        <taxon>Gadariae</taxon>
        <taxon>Gadiformes</taxon>
        <taxon>Gadoidei</taxon>
        <taxon>Gadidae</taxon>
        <taxon>Gadus</taxon>
    </lineage>
</organism>
<dbReference type="GO" id="GO:0003723">
    <property type="term" value="F:RNA binding"/>
    <property type="evidence" value="ECO:0007669"/>
    <property type="project" value="TreeGrafter"/>
</dbReference>
<dbReference type="Pfam" id="PF04931">
    <property type="entry name" value="DNA_pol_phi"/>
    <property type="match status" value="2"/>
</dbReference>
<dbReference type="InterPro" id="IPR016024">
    <property type="entry name" value="ARM-type_fold"/>
</dbReference>
<evidence type="ECO:0008006" key="7">
    <source>
        <dbReference type="Google" id="ProtNLM"/>
    </source>
</evidence>
<reference evidence="5" key="1">
    <citation type="submission" date="2025-08" db="UniProtKB">
        <authorList>
            <consortium name="Ensembl"/>
        </authorList>
    </citation>
    <scope>IDENTIFICATION</scope>
</reference>
<dbReference type="GO" id="GO:0003714">
    <property type="term" value="F:transcription corepressor activity"/>
    <property type="evidence" value="ECO:0007669"/>
    <property type="project" value="TreeGrafter"/>
</dbReference>
<dbReference type="SUPFAM" id="SSF48371">
    <property type="entry name" value="ARM repeat"/>
    <property type="match status" value="1"/>
</dbReference>
<feature type="compositionally biased region" description="Acidic residues" evidence="4">
    <location>
        <begin position="652"/>
        <end position="689"/>
    </location>
</feature>
<feature type="compositionally biased region" description="Basic residues" evidence="4">
    <location>
        <begin position="1089"/>
        <end position="1105"/>
    </location>
</feature>
<reference evidence="5" key="2">
    <citation type="submission" date="2025-09" db="UniProtKB">
        <authorList>
            <consortium name="Ensembl"/>
        </authorList>
    </citation>
    <scope>IDENTIFICATION</scope>
</reference>